<dbReference type="SUPFAM" id="SSF160631">
    <property type="entry name" value="SMI1/KNR4-like"/>
    <property type="match status" value="1"/>
</dbReference>
<evidence type="ECO:0000313" key="3">
    <source>
        <dbReference type="Proteomes" id="UP001327027"/>
    </source>
</evidence>
<name>A0ABU6A271_9FLAO</name>
<evidence type="ECO:0000313" key="2">
    <source>
        <dbReference type="EMBL" id="MEB3348239.1"/>
    </source>
</evidence>
<organism evidence="2 3">
    <name type="scientific">Aquimarina gracilis</name>
    <dbReference type="NCBI Taxonomy" id="874422"/>
    <lineage>
        <taxon>Bacteria</taxon>
        <taxon>Pseudomonadati</taxon>
        <taxon>Bacteroidota</taxon>
        <taxon>Flavobacteriia</taxon>
        <taxon>Flavobacteriales</taxon>
        <taxon>Flavobacteriaceae</taxon>
        <taxon>Aquimarina</taxon>
    </lineage>
</organism>
<dbReference type="InterPro" id="IPR018958">
    <property type="entry name" value="Knr4/Smi1-like_dom"/>
</dbReference>
<dbReference type="EMBL" id="JAYKLX010000012">
    <property type="protein sequence ID" value="MEB3348239.1"/>
    <property type="molecule type" value="Genomic_DNA"/>
</dbReference>
<dbReference type="RefSeq" id="WP_324182261.1">
    <property type="nucleotide sequence ID" value="NZ_BAABAW010000018.1"/>
</dbReference>
<protein>
    <submittedName>
        <fullName evidence="2">SMI1/KNR4 family protein</fullName>
    </submittedName>
</protein>
<gene>
    <name evidence="2" type="ORF">U6A24_22365</name>
</gene>
<keyword evidence="3" id="KW-1185">Reference proteome</keyword>
<reference evidence="2 3" key="1">
    <citation type="journal article" date="2013" name="Int. J. Syst. Evol. Microbiol.">
        <title>Aquimarina gracilis sp. nov., isolated from the gut microflora of a mussel, Mytilus coruscus, and emended description of Aquimarina spongiae.</title>
        <authorList>
            <person name="Park S.C."/>
            <person name="Choe H.N."/>
            <person name="Baik K.S."/>
            <person name="Seong C.N."/>
        </authorList>
    </citation>
    <scope>NUCLEOTIDE SEQUENCE [LARGE SCALE GENOMIC DNA]</scope>
    <source>
        <strain evidence="2 3">PSC32</strain>
    </source>
</reference>
<dbReference type="SMART" id="SM00860">
    <property type="entry name" value="SMI1_KNR4"/>
    <property type="match status" value="1"/>
</dbReference>
<dbReference type="InterPro" id="IPR037883">
    <property type="entry name" value="Knr4/Smi1-like_sf"/>
</dbReference>
<dbReference type="Proteomes" id="UP001327027">
    <property type="component" value="Unassembled WGS sequence"/>
</dbReference>
<accession>A0ABU6A271</accession>
<dbReference type="Pfam" id="PF09346">
    <property type="entry name" value="SMI1_KNR4"/>
    <property type="match status" value="1"/>
</dbReference>
<sequence length="366" mass="42514">MDKHINNDEPQASPKKIEELESLLETSLPNEYKSFLQKHNGCTIYPNVPTIETDTNMGVWAVERFLSVEDLIMQKQTKVMYSDYEYIKEYDSEKYPIDIEKLLTIAIAERGCYHIYLGDEEKGQIYATCYSDGDGLVKFNTNSFNDFIDSLSFYDFGDDELKEYLPPKPESSSKVFDYFLFDTVQNPELGFQRFKEVLKEYGDPNVSRGDSYKNVVETYVHNHRFLKHIISQGGKTEGLLNSCNNYETIQLLISEYNEDINKPYKGRYPIQNYATATSMHDHKVSYELIDKILKSKIDIDLSVTDSNGVDIKAKLIQLNKGYNDYINYDKKRGTYTPKDWTFSEEIEKIINGSSNNKGWLSRLFKK</sequence>
<comment type="caution">
    <text evidence="2">The sequence shown here is derived from an EMBL/GenBank/DDBJ whole genome shotgun (WGS) entry which is preliminary data.</text>
</comment>
<dbReference type="Gene3D" id="3.40.1580.10">
    <property type="entry name" value="SMI1/KNR4-like"/>
    <property type="match status" value="1"/>
</dbReference>
<proteinExistence type="predicted"/>
<feature type="domain" description="Knr4/Smi1-like" evidence="1">
    <location>
        <begin position="11"/>
        <end position="150"/>
    </location>
</feature>
<evidence type="ECO:0000259" key="1">
    <source>
        <dbReference type="SMART" id="SM00860"/>
    </source>
</evidence>